<accession>A0ABV1JLJ8</accession>
<sequence length="61" mass="6703">MNRWDSAGIGGMVGLGWVGMVGLAEWWAEAHPTKHPTPPYSLHIRPTHFPAKSPKKSARTP</sequence>
<evidence type="ECO:0000256" key="2">
    <source>
        <dbReference type="SAM" id="Phobius"/>
    </source>
</evidence>
<proteinExistence type="predicted"/>
<keyword evidence="2" id="KW-1133">Transmembrane helix</keyword>
<evidence type="ECO:0000313" key="4">
    <source>
        <dbReference type="Proteomes" id="UP001447151"/>
    </source>
</evidence>
<dbReference type="RefSeq" id="WP_158224529.1">
    <property type="nucleotide sequence ID" value="NZ_JBECZB010000011.1"/>
</dbReference>
<dbReference type="EMBL" id="JBECZB010000011">
    <property type="protein sequence ID" value="MEQ3511360.1"/>
    <property type="molecule type" value="Genomic_DNA"/>
</dbReference>
<gene>
    <name evidence="3" type="ORF">ABM124_08630</name>
</gene>
<protein>
    <submittedName>
        <fullName evidence="3">Uncharacterized protein</fullName>
    </submittedName>
</protein>
<organism evidence="3 4">
    <name type="scientific">Neisseria polysaccharea</name>
    <dbReference type="NCBI Taxonomy" id="489"/>
    <lineage>
        <taxon>Bacteria</taxon>
        <taxon>Pseudomonadati</taxon>
        <taxon>Pseudomonadota</taxon>
        <taxon>Betaproteobacteria</taxon>
        <taxon>Neisseriales</taxon>
        <taxon>Neisseriaceae</taxon>
        <taxon>Neisseria</taxon>
    </lineage>
</organism>
<keyword evidence="4" id="KW-1185">Reference proteome</keyword>
<feature type="transmembrane region" description="Helical" evidence="2">
    <location>
        <begin position="6"/>
        <end position="28"/>
    </location>
</feature>
<keyword evidence="2" id="KW-0472">Membrane</keyword>
<reference evidence="3 4" key="1">
    <citation type="submission" date="2024-05" db="EMBL/GenBank/DDBJ databases">
        <authorList>
            <person name="Matzinger S.R."/>
            <person name="Bankers L."/>
            <person name="Rossheim A."/>
            <person name="Hetherington-Rauth M.C."/>
            <person name="Smith A."/>
            <person name="Baird S."/>
            <person name="Polanco D."/>
        </authorList>
    </citation>
    <scope>NUCLEOTIDE SEQUENCE [LARGE SCALE GENOMIC DNA]</scope>
    <source>
        <strain evidence="3 4">2024CJ-00066</strain>
    </source>
</reference>
<comment type="caution">
    <text evidence="3">The sequence shown here is derived from an EMBL/GenBank/DDBJ whole genome shotgun (WGS) entry which is preliminary data.</text>
</comment>
<evidence type="ECO:0000256" key="1">
    <source>
        <dbReference type="SAM" id="MobiDB-lite"/>
    </source>
</evidence>
<evidence type="ECO:0000313" key="3">
    <source>
        <dbReference type="EMBL" id="MEQ3511360.1"/>
    </source>
</evidence>
<dbReference type="Proteomes" id="UP001447151">
    <property type="component" value="Unassembled WGS sequence"/>
</dbReference>
<keyword evidence="2" id="KW-0812">Transmembrane</keyword>
<name>A0ABV1JLJ8_NEIPO</name>
<feature type="region of interest" description="Disordered" evidence="1">
    <location>
        <begin position="38"/>
        <end position="61"/>
    </location>
</feature>